<dbReference type="PANTHER" id="PTHR47234">
    <property type="match status" value="1"/>
</dbReference>
<feature type="domain" description="TonB-dependent receptor-like beta-barrel" evidence="6">
    <location>
        <begin position="499"/>
        <end position="992"/>
    </location>
</feature>
<dbReference type="GO" id="GO:0009279">
    <property type="term" value="C:cell outer membrane"/>
    <property type="evidence" value="ECO:0007669"/>
    <property type="project" value="UniProtKB-SubCell"/>
</dbReference>
<dbReference type="EMBL" id="JAAKGT010000003">
    <property type="protein sequence ID" value="NGM49939.1"/>
    <property type="molecule type" value="Genomic_DNA"/>
</dbReference>
<dbReference type="PANTHER" id="PTHR47234:SF2">
    <property type="entry name" value="TONB-DEPENDENT RECEPTOR"/>
    <property type="match status" value="1"/>
</dbReference>
<comment type="subcellular location">
    <subcellularLocation>
        <location evidence="1 4">Cell outer membrane</location>
    </subcellularLocation>
</comment>
<dbReference type="InterPro" id="IPR036942">
    <property type="entry name" value="Beta-barrel_TonB_sf"/>
</dbReference>
<dbReference type="Gene3D" id="2.170.130.10">
    <property type="entry name" value="TonB-dependent receptor, plug domain"/>
    <property type="match status" value="1"/>
</dbReference>
<protein>
    <submittedName>
        <fullName evidence="8">TonB-dependent receptor</fullName>
    </submittedName>
</protein>
<dbReference type="InterPro" id="IPR000531">
    <property type="entry name" value="Beta-barrel_TonB"/>
</dbReference>
<dbReference type="Pfam" id="PF00593">
    <property type="entry name" value="TonB_dep_Rec_b-barrel"/>
    <property type="match status" value="1"/>
</dbReference>
<evidence type="ECO:0000256" key="5">
    <source>
        <dbReference type="SAM" id="MobiDB-lite"/>
    </source>
</evidence>
<proteinExistence type="inferred from homology"/>
<dbReference type="Gene3D" id="2.40.170.20">
    <property type="entry name" value="TonB-dependent receptor, beta-barrel domain"/>
    <property type="match status" value="1"/>
</dbReference>
<dbReference type="AlphaFoldDB" id="A0A6G4QWW6"/>
<evidence type="ECO:0000259" key="6">
    <source>
        <dbReference type="Pfam" id="PF00593"/>
    </source>
</evidence>
<dbReference type="Pfam" id="PF07715">
    <property type="entry name" value="Plug"/>
    <property type="match status" value="1"/>
</dbReference>
<feature type="domain" description="TonB-dependent receptor plug" evidence="7">
    <location>
        <begin position="43"/>
        <end position="165"/>
    </location>
</feature>
<keyword evidence="8" id="KW-0675">Receptor</keyword>
<dbReference type="InterPro" id="IPR037066">
    <property type="entry name" value="Plug_dom_sf"/>
</dbReference>
<reference evidence="8" key="1">
    <citation type="submission" date="2020-02" db="EMBL/GenBank/DDBJ databases">
        <authorList>
            <person name="Gao J."/>
            <person name="Sun J."/>
        </authorList>
    </citation>
    <scope>NUCLEOTIDE SEQUENCE</scope>
    <source>
        <strain evidence="8">602-2</strain>
    </source>
</reference>
<gene>
    <name evidence="8" type="ORF">G5B46_10010</name>
</gene>
<evidence type="ECO:0000256" key="1">
    <source>
        <dbReference type="ARBA" id="ARBA00004442"/>
    </source>
</evidence>
<evidence type="ECO:0000256" key="3">
    <source>
        <dbReference type="ARBA" id="ARBA00023237"/>
    </source>
</evidence>
<evidence type="ECO:0000256" key="2">
    <source>
        <dbReference type="ARBA" id="ARBA00023136"/>
    </source>
</evidence>
<comment type="caution">
    <text evidence="8">The sequence shown here is derived from an EMBL/GenBank/DDBJ whole genome shotgun (WGS) entry which is preliminary data.</text>
</comment>
<keyword evidence="2 4" id="KW-0472">Membrane</keyword>
<name>A0A6G4QWW6_9CAUL</name>
<accession>A0A6G4QWW6</accession>
<keyword evidence="4" id="KW-0798">TonB box</keyword>
<feature type="region of interest" description="Disordered" evidence="5">
    <location>
        <begin position="1"/>
        <end position="26"/>
    </location>
</feature>
<keyword evidence="3" id="KW-0998">Cell outer membrane</keyword>
<dbReference type="SUPFAM" id="SSF56935">
    <property type="entry name" value="Porins"/>
    <property type="match status" value="1"/>
</dbReference>
<feature type="compositionally biased region" description="Polar residues" evidence="5">
    <location>
        <begin position="1"/>
        <end position="19"/>
    </location>
</feature>
<evidence type="ECO:0000259" key="7">
    <source>
        <dbReference type="Pfam" id="PF07715"/>
    </source>
</evidence>
<dbReference type="RefSeq" id="WP_165258288.1">
    <property type="nucleotide sequence ID" value="NZ_JAAKGT010000003.1"/>
</dbReference>
<comment type="similarity">
    <text evidence="4">Belongs to the TonB-dependent receptor family.</text>
</comment>
<sequence>MAFAQTSPAKPNQPATQTASKEDGSEVEELIVTGSRIRRNEYTSASPIQVITSEQATLEGLIDTAEVLQQSSVASGSFQVNSQLIGTLAYGQEQVTSGANYISLRGLGANRTLVLLNGRRVGPAGVSGAIGPVDLAVIPQSIIARQEILKDGASSVYGSDAVAGVVNIITKDNVDGGAITVYGNQPFESGGERFQVNGNWGKTFDRGYIGISGDYYKRNPLTRGDRDNLRCTQNVYFDPTNGDRLDQRLHDGSYLCSNITNNAIQVVDNVNNRVLVYAQPGRDYGTAQYGNDSPYAGMARVNRAGYPTTYRNADTYLDTPLYAQEQVINPMTRYGVFLTGGFDLTSKTEVYGEFMYSRRETETNQISNVGPATVTSTNNGILGSTTGGLLASNPNNVAPNGTPFGYTTSVFIARTLFANQNVDYLRGVIGIKGELPELPVLGGWHWDAYVQRAKSDGEYNNEFIYTDRLTAVSGASACTNNPAFIGNKSGFSCANLNGGAGIPWTSQRVVSGQFNDQERAFLFGWNRGTTEYTQTTAEVSITGDLFTLPAGPLGAAFGVSWRKDEINDNPGENALARNMYNYTTAGITKGSDTVREAYGELDIPVFKSLPLVQSLNVNLSGRISDYESYGQSETYKVGVNWQIVPALRLRGSYGTSFRAPALFEQFIGARTAFQSQAIDPCVNYQNNENPVIRANCAGTNHPGLPAGTSIPENYTGTGVPSALVLTGGGRDVLKPETSDASMVGVIWTPSFIDLSVAVDYFEYDVKDEIRTFGAANILYQCYSRTDFPNNPYCSLFTRTNTPSTTNYGITQVDNSYVNVAAQKNRGIDMNVRYQHEFGETRMIIDGQFTWQLEDTTELLGAADAEDYNGSTTEPDFTGGVNVRFERGDWTLAWGVDMYGKASDTEVLGTDLASTNATYNVTCTFTPTGSTTPQVGACSSFRNASGALATPGSLVVNNQPIYRKLYNEFTAYHNISITRRKDDWTFRAGIQNLFGEEAPLAGSGLYRKGTAALNLYDLLGRRGWISVTKTF</sequence>
<evidence type="ECO:0000256" key="4">
    <source>
        <dbReference type="RuleBase" id="RU003357"/>
    </source>
</evidence>
<dbReference type="InterPro" id="IPR012910">
    <property type="entry name" value="Plug_dom"/>
</dbReference>
<evidence type="ECO:0000313" key="8">
    <source>
        <dbReference type="EMBL" id="NGM49939.1"/>
    </source>
</evidence>
<organism evidence="8">
    <name type="scientific">Caulobacter sp. 602-2</name>
    <dbReference type="NCBI Taxonomy" id="2710887"/>
    <lineage>
        <taxon>Bacteria</taxon>
        <taxon>Pseudomonadati</taxon>
        <taxon>Pseudomonadota</taxon>
        <taxon>Alphaproteobacteria</taxon>
        <taxon>Caulobacterales</taxon>
        <taxon>Caulobacteraceae</taxon>
        <taxon>Caulobacter</taxon>
    </lineage>
</organism>